<dbReference type="EMBL" id="CM014085">
    <property type="protein sequence ID" value="TKS74158.1"/>
    <property type="molecule type" value="Genomic_DNA"/>
</dbReference>
<dbReference type="AlphaFoldDB" id="A0A4U5UIU4"/>
<protein>
    <submittedName>
        <fullName evidence="1">Uncharacterized protein</fullName>
    </submittedName>
</protein>
<organism evidence="1 2">
    <name type="scientific">Collichthys lucidus</name>
    <name type="common">Big head croaker</name>
    <name type="synonym">Sciaena lucida</name>
    <dbReference type="NCBI Taxonomy" id="240159"/>
    <lineage>
        <taxon>Eukaryota</taxon>
        <taxon>Metazoa</taxon>
        <taxon>Chordata</taxon>
        <taxon>Craniata</taxon>
        <taxon>Vertebrata</taxon>
        <taxon>Euteleostomi</taxon>
        <taxon>Actinopterygii</taxon>
        <taxon>Neopterygii</taxon>
        <taxon>Teleostei</taxon>
        <taxon>Neoteleostei</taxon>
        <taxon>Acanthomorphata</taxon>
        <taxon>Eupercaria</taxon>
        <taxon>Sciaenidae</taxon>
        <taxon>Collichthys</taxon>
    </lineage>
</organism>
<dbReference type="Proteomes" id="UP000298787">
    <property type="component" value="Chromosome 8"/>
</dbReference>
<evidence type="ECO:0000313" key="1">
    <source>
        <dbReference type="EMBL" id="TKS74158.1"/>
    </source>
</evidence>
<reference evidence="1 2" key="1">
    <citation type="submission" date="2019-01" db="EMBL/GenBank/DDBJ databases">
        <title>Genome Assembly of Collichthys lucidus.</title>
        <authorList>
            <person name="Cai M."/>
            <person name="Xiao S."/>
        </authorList>
    </citation>
    <scope>NUCLEOTIDE SEQUENCE [LARGE SCALE GENOMIC DNA]</scope>
    <source>
        <strain evidence="1">JT15FE1705JMU</strain>
        <tissue evidence="1">Muscle</tissue>
    </source>
</reference>
<gene>
    <name evidence="1" type="ORF">D9C73_008239</name>
</gene>
<evidence type="ECO:0000313" key="2">
    <source>
        <dbReference type="Proteomes" id="UP000298787"/>
    </source>
</evidence>
<accession>A0A4U5UIU4</accession>
<sequence length="146" mass="16611">MQRKFDLLFCFYVTRRDCKRDASALLTDFTQQNTDPVVSESGARRTDNLPGAKHPLLFNADVQRALVLPNQMNQNKGVNAPEVTLWLMRTSPYMILGPSQTIDIGLCRTQLEGFFLIEILRDDLSSSVISQNLQLKLEIIQLLLEN</sequence>
<name>A0A4U5UIU4_COLLU</name>
<keyword evidence="2" id="KW-1185">Reference proteome</keyword>
<proteinExistence type="predicted"/>